<protein>
    <recommendedName>
        <fullName evidence="1">CBS domain-containing protein</fullName>
    </recommendedName>
</protein>
<dbReference type="KEGG" id="dvn:HQ394_17130"/>
<sequence length="187" mass="20660">MKIPNMEVVAMMRVSDLMVSLEDYSHVAVGSSLQDVMQAVATAMMGPAADPSRPRDRGVLVQAKDGRVLGKLSLWDILSGLKPSFEPPVDPFGRVDDHLLWSQWLRPELAEKARTTRVEDLLKPPSSDETIEAEAPLDLAVYRLIRGHHLSLLVMRNAEIIGVLRLSDVFKAVNTMIAATKRQPTPA</sequence>
<dbReference type="InterPro" id="IPR046342">
    <property type="entry name" value="CBS_dom_sf"/>
</dbReference>
<dbReference type="Proteomes" id="UP000516369">
    <property type="component" value="Chromosome"/>
</dbReference>
<evidence type="ECO:0000313" key="2">
    <source>
        <dbReference type="EMBL" id="QNT70731.1"/>
    </source>
</evidence>
<dbReference type="SUPFAM" id="SSF54631">
    <property type="entry name" value="CBS-domain pair"/>
    <property type="match status" value="1"/>
</dbReference>
<dbReference type="Pfam" id="PF00571">
    <property type="entry name" value="CBS"/>
    <property type="match status" value="1"/>
</dbReference>
<gene>
    <name evidence="2" type="ORF">HQ394_17130</name>
</gene>
<evidence type="ECO:0000259" key="1">
    <source>
        <dbReference type="Pfam" id="PF00571"/>
    </source>
</evidence>
<dbReference type="RefSeq" id="WP_190261204.1">
    <property type="nucleotide sequence ID" value="NZ_CP053923.1"/>
</dbReference>
<proteinExistence type="predicted"/>
<reference evidence="2 3" key="1">
    <citation type="submission" date="2020-05" db="EMBL/GenBank/DDBJ databases">
        <title>Complete closed genome sequence of Defluviicoccus vanus.</title>
        <authorList>
            <person name="Bessarab I."/>
            <person name="Arumugam K."/>
            <person name="Maszenan A.M."/>
            <person name="Seviour R.J."/>
            <person name="Williams R.B."/>
        </authorList>
    </citation>
    <scope>NUCLEOTIDE SEQUENCE [LARGE SCALE GENOMIC DNA]</scope>
    <source>
        <strain evidence="2 3">Ben 114</strain>
    </source>
</reference>
<dbReference type="EMBL" id="CP053923">
    <property type="protein sequence ID" value="QNT70731.1"/>
    <property type="molecule type" value="Genomic_DNA"/>
</dbReference>
<organism evidence="2 3">
    <name type="scientific">Defluviicoccus vanus</name>
    <dbReference type="NCBI Taxonomy" id="111831"/>
    <lineage>
        <taxon>Bacteria</taxon>
        <taxon>Pseudomonadati</taxon>
        <taxon>Pseudomonadota</taxon>
        <taxon>Alphaproteobacteria</taxon>
        <taxon>Rhodospirillales</taxon>
        <taxon>Rhodospirillaceae</taxon>
        <taxon>Defluviicoccus</taxon>
    </lineage>
</organism>
<dbReference type="InterPro" id="IPR000644">
    <property type="entry name" value="CBS_dom"/>
</dbReference>
<dbReference type="AlphaFoldDB" id="A0A7H1N4U5"/>
<feature type="domain" description="CBS" evidence="1">
    <location>
        <begin position="129"/>
        <end position="173"/>
    </location>
</feature>
<keyword evidence="3" id="KW-1185">Reference proteome</keyword>
<dbReference type="Gene3D" id="3.10.580.10">
    <property type="entry name" value="CBS-domain"/>
    <property type="match status" value="1"/>
</dbReference>
<name>A0A7H1N4U5_9PROT</name>
<evidence type="ECO:0000313" key="3">
    <source>
        <dbReference type="Proteomes" id="UP000516369"/>
    </source>
</evidence>
<accession>A0A7H1N4U5</accession>